<organism evidence="1 2">
    <name type="scientific">Paenibacillus macerans</name>
    <name type="common">Bacillus macerans</name>
    <dbReference type="NCBI Taxonomy" id="44252"/>
    <lineage>
        <taxon>Bacteria</taxon>
        <taxon>Bacillati</taxon>
        <taxon>Bacillota</taxon>
        <taxon>Bacilli</taxon>
        <taxon>Bacillales</taxon>
        <taxon>Paenibacillaceae</taxon>
        <taxon>Paenibacillus</taxon>
    </lineage>
</organism>
<dbReference type="Proteomes" id="UP000029278">
    <property type="component" value="Unassembled WGS sequence"/>
</dbReference>
<proteinExistence type="predicted"/>
<evidence type="ECO:0000313" key="1">
    <source>
        <dbReference type="EMBL" id="KFM93964.1"/>
    </source>
</evidence>
<evidence type="ECO:0000313" key="2">
    <source>
        <dbReference type="Proteomes" id="UP000029278"/>
    </source>
</evidence>
<accession>A0A090Y684</accession>
<gene>
    <name evidence="1" type="ORF">DJ90_6495</name>
</gene>
<keyword evidence="2" id="KW-1185">Reference proteome</keyword>
<dbReference type="AlphaFoldDB" id="A0A090Y684"/>
<protein>
    <submittedName>
        <fullName evidence="1">Uncharacterized protein</fullName>
    </submittedName>
</protein>
<dbReference type="EMBL" id="JMQA01000050">
    <property type="protein sequence ID" value="KFM93964.1"/>
    <property type="molecule type" value="Genomic_DNA"/>
</dbReference>
<comment type="caution">
    <text evidence="1">The sequence shown here is derived from an EMBL/GenBank/DDBJ whole genome shotgun (WGS) entry which is preliminary data.</text>
</comment>
<reference evidence="1 2" key="1">
    <citation type="submission" date="2014-04" db="EMBL/GenBank/DDBJ databases">
        <authorList>
            <person name="Bishop-Lilly K.A."/>
            <person name="Broomall S.M."/>
            <person name="Chain P.S."/>
            <person name="Chertkov O."/>
            <person name="Coyne S.R."/>
            <person name="Daligault H.E."/>
            <person name="Davenport K.W."/>
            <person name="Erkkila T."/>
            <person name="Frey K.G."/>
            <person name="Gibbons H.S."/>
            <person name="Gu W."/>
            <person name="Jaissle J."/>
            <person name="Johnson S.L."/>
            <person name="Koroleva G.I."/>
            <person name="Ladner J.T."/>
            <person name="Lo C.-C."/>
            <person name="Minogue T.D."/>
            <person name="Munk C."/>
            <person name="Palacios G.F."/>
            <person name="Redden C.L."/>
            <person name="Rosenzweig C.N."/>
            <person name="Scholz M.B."/>
            <person name="Teshima H."/>
            <person name="Xu Y."/>
        </authorList>
    </citation>
    <scope>NUCLEOTIDE SEQUENCE [LARGE SCALE GENOMIC DNA]</scope>
    <source>
        <strain evidence="1 2">8244</strain>
    </source>
</reference>
<sequence length="77" mass="9286">MMIKRFRNRSHLIHESNAFHKIGERIFAEDPSSFLKFPAFQLFQMRLYFLRCKRHHLSSPFSSRTPSYVSIPWRIGT</sequence>
<name>A0A090Y684_PAEMA</name>
<dbReference type="HOGENOM" id="CLU_2634724_0_0_9"/>